<dbReference type="OrthoDB" id="6978942at2"/>
<evidence type="ECO:0000313" key="1">
    <source>
        <dbReference type="EMBL" id="VVN75718.1"/>
    </source>
</evidence>
<name>A0A5E7A9D3_PSEFL</name>
<gene>
    <name evidence="1" type="ORF">PS833_00719</name>
</gene>
<proteinExistence type="predicted"/>
<dbReference type="Proteomes" id="UP000409037">
    <property type="component" value="Unassembled WGS sequence"/>
</dbReference>
<sequence>MSTAPFKSLLDEQVKDINRKVAIVGFGLPFNELIGRDREFLVANLPAQLATTMKGKRIAVRVRS</sequence>
<dbReference type="RefSeq" id="WP_150796618.1">
    <property type="nucleotide sequence ID" value="NZ_CABVHU010000001.1"/>
</dbReference>
<organism evidence="1 2">
    <name type="scientific">Pseudomonas fluorescens</name>
    <dbReference type="NCBI Taxonomy" id="294"/>
    <lineage>
        <taxon>Bacteria</taxon>
        <taxon>Pseudomonadati</taxon>
        <taxon>Pseudomonadota</taxon>
        <taxon>Gammaproteobacteria</taxon>
        <taxon>Pseudomonadales</taxon>
        <taxon>Pseudomonadaceae</taxon>
        <taxon>Pseudomonas</taxon>
    </lineage>
</organism>
<dbReference type="AlphaFoldDB" id="A0A5E7A9D3"/>
<dbReference type="EMBL" id="CABVHU010000001">
    <property type="protein sequence ID" value="VVN75718.1"/>
    <property type="molecule type" value="Genomic_DNA"/>
</dbReference>
<evidence type="ECO:0000313" key="2">
    <source>
        <dbReference type="Proteomes" id="UP000409037"/>
    </source>
</evidence>
<accession>A0A5E7A9D3</accession>
<protein>
    <submittedName>
        <fullName evidence="1">Uncharacterized protein</fullName>
    </submittedName>
</protein>
<reference evidence="1 2" key="1">
    <citation type="submission" date="2019-09" db="EMBL/GenBank/DDBJ databases">
        <authorList>
            <person name="Chandra G."/>
            <person name="Truman W A."/>
        </authorList>
    </citation>
    <scope>NUCLEOTIDE SEQUENCE [LARGE SCALE GENOMIC DNA]</scope>
    <source>
        <strain evidence="1">PS833</strain>
    </source>
</reference>